<keyword evidence="4" id="KW-1185">Reference proteome</keyword>
<keyword evidence="1" id="KW-1188">Viral release from host cell</keyword>
<dbReference type="RefSeq" id="WP_228445777.1">
    <property type="nucleotide sequence ID" value="NZ_CP047045.1"/>
</dbReference>
<accession>A0A6I6MFH4</accession>
<dbReference type="Pfam" id="PF03237">
    <property type="entry name" value="Terminase_6N"/>
    <property type="match status" value="1"/>
</dbReference>
<dbReference type="Proteomes" id="UP000431269">
    <property type="component" value="Chromosome"/>
</dbReference>
<organism evidence="3 4">
    <name type="scientific">Terricaulis silvestris</name>
    <dbReference type="NCBI Taxonomy" id="2686094"/>
    <lineage>
        <taxon>Bacteria</taxon>
        <taxon>Pseudomonadati</taxon>
        <taxon>Pseudomonadota</taxon>
        <taxon>Alphaproteobacteria</taxon>
        <taxon>Caulobacterales</taxon>
        <taxon>Caulobacteraceae</taxon>
        <taxon>Terricaulis</taxon>
    </lineage>
</organism>
<feature type="domain" description="Terminase large subunit gp17-like C-terminal" evidence="2">
    <location>
        <begin position="327"/>
        <end position="469"/>
    </location>
</feature>
<proteinExistence type="predicted"/>
<gene>
    <name evidence="3" type="ORF">DSM104635_00011</name>
</gene>
<name>A0A6I6MFH4_9CAUL</name>
<evidence type="ECO:0000313" key="4">
    <source>
        <dbReference type="Proteomes" id="UP000431269"/>
    </source>
</evidence>
<dbReference type="Pfam" id="PF17289">
    <property type="entry name" value="Terminase_6C"/>
    <property type="match status" value="1"/>
</dbReference>
<dbReference type="KEGG" id="tsv:DSM104635_00011"/>
<dbReference type="Gene3D" id="3.40.50.300">
    <property type="entry name" value="P-loop containing nucleotide triphosphate hydrolases"/>
    <property type="match status" value="1"/>
</dbReference>
<reference evidence="4" key="1">
    <citation type="submission" date="2019-12" db="EMBL/GenBank/DDBJ databases">
        <title>Complete genome of Terracaulis silvestris 0127_4.</title>
        <authorList>
            <person name="Vieira S."/>
            <person name="Riedel T."/>
            <person name="Sproer C."/>
            <person name="Pascual J."/>
            <person name="Boedeker C."/>
            <person name="Overmann J."/>
        </authorList>
    </citation>
    <scope>NUCLEOTIDE SEQUENCE [LARGE SCALE GENOMIC DNA]</scope>
    <source>
        <strain evidence="4">0127_4</strain>
    </source>
</reference>
<dbReference type="InterPro" id="IPR035421">
    <property type="entry name" value="Terminase_6C"/>
</dbReference>
<dbReference type="AlphaFoldDB" id="A0A6I6MFH4"/>
<evidence type="ECO:0000259" key="2">
    <source>
        <dbReference type="Pfam" id="PF17289"/>
    </source>
</evidence>
<dbReference type="InterPro" id="IPR027417">
    <property type="entry name" value="P-loop_NTPase"/>
</dbReference>
<dbReference type="Gene3D" id="3.30.420.240">
    <property type="match status" value="1"/>
</dbReference>
<dbReference type="EMBL" id="CP047045">
    <property type="protein sequence ID" value="QGZ93205.1"/>
    <property type="molecule type" value="Genomic_DNA"/>
</dbReference>
<sequence>MTDEIKLKGTITKRLHHSPEVWAQAKRDYLAGYTASAVSAHYGMSVDAIRKRASKEGWCKAHHVATAEIPPPLFPFPDDSQAVKTGDSEFASRWDEIAHAAQRAPALPWSTWLFQGGRGAGKTRAGAEWLAARAEAAPGIFALIGPTQHDVREVMVDGPSGLRNLPGRARPWYERSRRRLLWPNGSVAYAFSAEEPERLRGPQFEAAWADEFCIWPRPSETLAILRMGLRLGVAPQLVVTTTPKPLAALRVLRAEASCVMTQAATVVNAAHLAPTFLDGLHALYGGTRLAAQELEGLLVDGDGALWRAGDLARVRGARPPALERVVVGVDPPAGAGGAACGIVVAGRSGARAVVLADRSAAGLSPLGWATRVAEAAREFGAHEIIAEANQGGDMVRATLASAGAPCAVRLVHASRGKRARAEPIAALYEQGRVTHAGAFVALEEELLALGVSESEGLLDRADALVWALTALMLGPPPSEGPRIRGFDLAPFPRGLSG</sequence>
<evidence type="ECO:0000256" key="1">
    <source>
        <dbReference type="ARBA" id="ARBA00022612"/>
    </source>
</evidence>
<protein>
    <recommendedName>
        <fullName evidence="2">Terminase large subunit gp17-like C-terminal domain-containing protein</fullName>
    </recommendedName>
</protein>
<evidence type="ECO:0000313" key="3">
    <source>
        <dbReference type="EMBL" id="QGZ93205.1"/>
    </source>
</evidence>